<dbReference type="SUPFAM" id="SSF55298">
    <property type="entry name" value="YjgF-like"/>
    <property type="match status" value="1"/>
</dbReference>
<evidence type="ECO:0000313" key="2">
    <source>
        <dbReference type="Proteomes" id="UP000198994"/>
    </source>
</evidence>
<name>A0A1G7G2Z4_9RHOB</name>
<gene>
    <name evidence="1" type="ORF">SAMN04488105_10884</name>
</gene>
<dbReference type="RefSeq" id="WP_089959895.1">
    <property type="nucleotide sequence ID" value="NZ_FNAV01000008.1"/>
</dbReference>
<dbReference type="InterPro" id="IPR035709">
    <property type="entry name" value="YoaB-like"/>
</dbReference>
<dbReference type="EMBL" id="FNAV01000008">
    <property type="protein sequence ID" value="SDE82498.1"/>
    <property type="molecule type" value="Genomic_DNA"/>
</dbReference>
<evidence type="ECO:0000313" key="1">
    <source>
        <dbReference type="EMBL" id="SDE82498.1"/>
    </source>
</evidence>
<dbReference type="CDD" id="cd06150">
    <property type="entry name" value="YjgF_YER057c_UK114_like_2"/>
    <property type="match status" value="1"/>
</dbReference>
<dbReference type="Gene3D" id="3.30.1330.40">
    <property type="entry name" value="RutC-like"/>
    <property type="match status" value="1"/>
</dbReference>
<dbReference type="OrthoDB" id="9803101at2"/>
<reference evidence="2" key="1">
    <citation type="submission" date="2016-10" db="EMBL/GenBank/DDBJ databases">
        <authorList>
            <person name="Varghese N."/>
            <person name="Submissions S."/>
        </authorList>
    </citation>
    <scope>NUCLEOTIDE SEQUENCE [LARGE SCALE GENOMIC DNA]</scope>
    <source>
        <strain evidence="2">DSM 10146</strain>
    </source>
</reference>
<dbReference type="STRING" id="282683.SAMN04488105_10884"/>
<protein>
    <submittedName>
        <fullName evidence="1">Enamine deaminase RidA, house cleaning of reactive enamine intermediates, YjgF/YER057c/UK114 family</fullName>
    </submittedName>
</protein>
<dbReference type="InterPro" id="IPR006175">
    <property type="entry name" value="YjgF/YER057c/UK114"/>
</dbReference>
<dbReference type="AlphaFoldDB" id="A0A1G7G2Z4"/>
<sequence length="114" mass="12573">MITRHIQGKIHHRIVEHGDTVYIGGLVATDKTKDMKGQAQEIFGKLEELLAQAGTSKEKLLQVMIYSAAFDQKDAFNEAWCEWLAPETFPVRAYIGGAELSPGTLVEVVTVASK</sequence>
<dbReference type="Pfam" id="PF01042">
    <property type="entry name" value="Ribonuc_L-PSP"/>
    <property type="match status" value="1"/>
</dbReference>
<dbReference type="PANTHER" id="PTHR47328:SF1">
    <property type="entry name" value="RUTC FAMILY PROTEIN YOAB"/>
    <property type="match status" value="1"/>
</dbReference>
<organism evidence="1 2">
    <name type="scientific">Salipiger thiooxidans</name>
    <dbReference type="NCBI Taxonomy" id="282683"/>
    <lineage>
        <taxon>Bacteria</taxon>
        <taxon>Pseudomonadati</taxon>
        <taxon>Pseudomonadota</taxon>
        <taxon>Alphaproteobacteria</taxon>
        <taxon>Rhodobacterales</taxon>
        <taxon>Roseobacteraceae</taxon>
        <taxon>Salipiger</taxon>
    </lineage>
</organism>
<dbReference type="Proteomes" id="UP000198994">
    <property type="component" value="Unassembled WGS sequence"/>
</dbReference>
<accession>A0A1G7G2Z4</accession>
<dbReference type="InterPro" id="IPR035959">
    <property type="entry name" value="RutC-like_sf"/>
</dbReference>
<keyword evidence="2" id="KW-1185">Reference proteome</keyword>
<dbReference type="PANTHER" id="PTHR47328">
    <property type="match status" value="1"/>
</dbReference>
<proteinExistence type="predicted"/>